<feature type="compositionally biased region" description="Acidic residues" evidence="9">
    <location>
        <begin position="175"/>
        <end position="184"/>
    </location>
</feature>
<keyword evidence="11" id="KW-1185">Reference proteome</keyword>
<keyword evidence="7 8" id="KW-0539">Nucleus</keyword>
<keyword evidence="5 8" id="KW-0805">Transcription regulation</keyword>
<reference evidence="10" key="2">
    <citation type="submission" date="2021-01" db="EMBL/GenBank/DDBJ databases">
        <authorList>
            <person name="Schikora-Tamarit M.A."/>
        </authorList>
    </citation>
    <scope>NUCLEOTIDE SEQUENCE</scope>
    <source>
        <strain evidence="10">CBS6075</strain>
    </source>
</reference>
<reference evidence="10" key="1">
    <citation type="journal article" date="2021" name="Open Biol.">
        <title>Shared evolutionary footprints suggest mitochondrial oxidative damage underlies multiple complex I losses in fungi.</title>
        <authorList>
            <person name="Schikora-Tamarit M.A."/>
            <person name="Marcet-Houben M."/>
            <person name="Nosek J."/>
            <person name="Gabaldon T."/>
        </authorList>
    </citation>
    <scope>NUCLEOTIDE SEQUENCE</scope>
    <source>
        <strain evidence="10">CBS6075</strain>
    </source>
</reference>
<evidence type="ECO:0000313" key="10">
    <source>
        <dbReference type="EMBL" id="KAH3668017.1"/>
    </source>
</evidence>
<evidence type="ECO:0000256" key="4">
    <source>
        <dbReference type="ARBA" id="ARBA00014115"/>
    </source>
</evidence>
<dbReference type="InterPro" id="IPR031404">
    <property type="entry name" value="Rrt14"/>
</dbReference>
<evidence type="ECO:0000256" key="6">
    <source>
        <dbReference type="ARBA" id="ARBA00023163"/>
    </source>
</evidence>
<evidence type="ECO:0000256" key="8">
    <source>
        <dbReference type="RuleBase" id="RU362137"/>
    </source>
</evidence>
<evidence type="ECO:0000256" key="5">
    <source>
        <dbReference type="ARBA" id="ARBA00023015"/>
    </source>
</evidence>
<comment type="similarity">
    <text evidence="3 8">Belongs to the RRT14 family.</text>
</comment>
<dbReference type="EMBL" id="JAEUBE010000158">
    <property type="protein sequence ID" value="KAH3668017.1"/>
    <property type="molecule type" value="Genomic_DNA"/>
</dbReference>
<name>A0A9P8P9Z0_9ASCO</name>
<evidence type="ECO:0000256" key="3">
    <source>
        <dbReference type="ARBA" id="ARBA00007142"/>
    </source>
</evidence>
<dbReference type="Proteomes" id="UP000769157">
    <property type="component" value="Unassembled WGS sequence"/>
</dbReference>
<organism evidence="10 11">
    <name type="scientific">Ogataea philodendri</name>
    <dbReference type="NCBI Taxonomy" id="1378263"/>
    <lineage>
        <taxon>Eukaryota</taxon>
        <taxon>Fungi</taxon>
        <taxon>Dikarya</taxon>
        <taxon>Ascomycota</taxon>
        <taxon>Saccharomycotina</taxon>
        <taxon>Pichiomycetes</taxon>
        <taxon>Pichiales</taxon>
        <taxon>Pichiaceae</taxon>
        <taxon>Ogataea</taxon>
    </lineage>
</organism>
<dbReference type="Pfam" id="PF17075">
    <property type="entry name" value="RRT14"/>
    <property type="match status" value="1"/>
</dbReference>
<evidence type="ECO:0000313" key="11">
    <source>
        <dbReference type="Proteomes" id="UP000769157"/>
    </source>
</evidence>
<comment type="function">
    <text evidence="1 8">Involved in ribosome biogenesis, probably through modulation of rDNA transcription.</text>
</comment>
<feature type="region of interest" description="Disordered" evidence="9">
    <location>
        <begin position="160"/>
        <end position="197"/>
    </location>
</feature>
<accession>A0A9P8P9Z0</accession>
<comment type="caution">
    <text evidence="10">The sequence shown here is derived from an EMBL/GenBank/DDBJ whole genome shotgun (WGS) entry which is preliminary data.</text>
</comment>
<keyword evidence="6 8" id="KW-0804">Transcription</keyword>
<dbReference type="GO" id="GO:0005730">
    <property type="term" value="C:nucleolus"/>
    <property type="evidence" value="ECO:0007669"/>
    <property type="project" value="UniProtKB-SubCell"/>
</dbReference>
<protein>
    <recommendedName>
        <fullName evidence="4 8">Regulator of rDNA transcription 14</fullName>
    </recommendedName>
</protein>
<proteinExistence type="inferred from homology"/>
<evidence type="ECO:0000256" key="1">
    <source>
        <dbReference type="ARBA" id="ARBA00002711"/>
    </source>
</evidence>
<comment type="subcellular location">
    <subcellularLocation>
        <location evidence="2 8">Nucleus</location>
        <location evidence="2 8">Nucleolus</location>
    </subcellularLocation>
</comment>
<evidence type="ECO:0000256" key="9">
    <source>
        <dbReference type="SAM" id="MobiDB-lite"/>
    </source>
</evidence>
<evidence type="ECO:0000256" key="7">
    <source>
        <dbReference type="ARBA" id="ARBA00023242"/>
    </source>
</evidence>
<evidence type="ECO:0000256" key="2">
    <source>
        <dbReference type="ARBA" id="ARBA00004604"/>
    </source>
</evidence>
<dbReference type="OrthoDB" id="4069371at2759"/>
<dbReference type="AlphaFoldDB" id="A0A9P8P9Z0"/>
<gene>
    <name evidence="8" type="primary">RRT14</name>
    <name evidence="10" type="ORF">OGAPHI_001771</name>
</gene>
<sequence length="197" mass="22006">MVQFVSDKTRARAKQGLDALLSKHLPGSESGDVKKEGAAAIAHAKREMNVLGAHRQAVGRERAKVGKRNNKAIRKSKALEDRVNKVARLQAGDSKEVEAAVAENVRRIKSWENTNSKEISELESKIMRMRNTEAARRKKVRLSKVKKDQFQKKIKKGLISVPGLTPGLAPVGESDSSDEEDVDLDQLREMDDYDEYN</sequence>